<dbReference type="AlphaFoldDB" id="A0A1D3UTM0"/>
<organism evidence="2 3">
    <name type="scientific">Tannerella forsythia</name>
    <name type="common">Bacteroides forsythus</name>
    <dbReference type="NCBI Taxonomy" id="28112"/>
    <lineage>
        <taxon>Bacteria</taxon>
        <taxon>Pseudomonadati</taxon>
        <taxon>Bacteroidota</taxon>
        <taxon>Bacteroidia</taxon>
        <taxon>Bacteroidales</taxon>
        <taxon>Tannerellaceae</taxon>
        <taxon>Tannerella</taxon>
    </lineage>
</organism>
<dbReference type="CDD" id="cd07005">
    <property type="entry name" value="cupin_WbuC-like"/>
    <property type="match status" value="1"/>
</dbReference>
<accession>A0A1D3UTM0</accession>
<dbReference type="EMBL" id="FMMM01000070">
    <property type="protein sequence ID" value="SCQ23510.1"/>
    <property type="molecule type" value="Genomic_DNA"/>
</dbReference>
<dbReference type="OrthoDB" id="981227at2"/>
<protein>
    <recommendedName>
        <fullName evidence="1">Cupin fold metalloprotein WbuC cupin domain-containing protein</fullName>
    </recommendedName>
</protein>
<dbReference type="RefSeq" id="WP_074450101.1">
    <property type="nucleotide sequence ID" value="NZ_FMMM01000070.1"/>
</dbReference>
<evidence type="ECO:0000259" key="1">
    <source>
        <dbReference type="Pfam" id="PF19480"/>
    </source>
</evidence>
<dbReference type="Proteomes" id="UP000182057">
    <property type="component" value="Unassembled WGS sequence"/>
</dbReference>
<reference evidence="2 3" key="1">
    <citation type="submission" date="2016-09" db="EMBL/GenBank/DDBJ databases">
        <authorList>
            <person name="Capua I."/>
            <person name="De Benedictis P."/>
            <person name="Joannis T."/>
            <person name="Lombin L.H."/>
            <person name="Cattoli G."/>
        </authorList>
    </citation>
    <scope>NUCLEOTIDE SEQUENCE [LARGE SCALE GENOMIC DNA]</scope>
    <source>
        <strain evidence="2 3">UB20</strain>
    </source>
</reference>
<feature type="domain" description="Cupin fold metalloprotein WbuC cupin" evidence="1">
    <location>
        <begin position="4"/>
        <end position="87"/>
    </location>
</feature>
<gene>
    <name evidence="2" type="ORF">TFUB20_02083</name>
</gene>
<proteinExistence type="predicted"/>
<dbReference type="Gene3D" id="2.60.120.10">
    <property type="entry name" value="Jelly Rolls"/>
    <property type="match status" value="1"/>
</dbReference>
<dbReference type="SUPFAM" id="SSF51182">
    <property type="entry name" value="RmlC-like cupins"/>
    <property type="match status" value="1"/>
</dbReference>
<dbReference type="InterPro" id="IPR046058">
    <property type="entry name" value="WbuC_cupin"/>
</dbReference>
<dbReference type="InterPro" id="IPR027565">
    <property type="entry name" value="Cupin_WbuC"/>
</dbReference>
<evidence type="ECO:0000313" key="3">
    <source>
        <dbReference type="Proteomes" id="UP000182057"/>
    </source>
</evidence>
<evidence type="ECO:0000313" key="2">
    <source>
        <dbReference type="EMBL" id="SCQ23510.1"/>
    </source>
</evidence>
<sequence>MKLIDEKLLDETTQKAKQSPRLRMNYNFHETLDDPVNRLLNAMEPGTYLRPHRHLNPDKTEIFILLRGKAALFLFDDCGTVTDTFILDPRRGRYGGEIPAGVWHGLVVLSSETVIYEIKQGPYAPLTPDNMAPWAPAAENRQEAQAYIDKLSSMIDQSL</sequence>
<dbReference type="NCBIfam" id="TIGR04366">
    <property type="entry name" value="cupin_WbuC"/>
    <property type="match status" value="1"/>
</dbReference>
<dbReference type="InterPro" id="IPR014710">
    <property type="entry name" value="RmlC-like_jellyroll"/>
</dbReference>
<dbReference type="InterPro" id="IPR011051">
    <property type="entry name" value="RmlC_Cupin_sf"/>
</dbReference>
<dbReference type="Pfam" id="PF19480">
    <property type="entry name" value="DUF6016"/>
    <property type="match status" value="1"/>
</dbReference>
<name>A0A1D3UTM0_TANFO</name>